<dbReference type="SUPFAM" id="SSF56672">
    <property type="entry name" value="DNA/RNA polymerases"/>
    <property type="match status" value="1"/>
</dbReference>
<dbReference type="InterPro" id="IPR043128">
    <property type="entry name" value="Rev_trsase/Diguanyl_cyclase"/>
</dbReference>
<dbReference type="PANTHER" id="PTHR24559:SF450">
    <property type="entry name" value="RNA-DIRECTED DNA POLYMERASE HOMOLOG"/>
    <property type="match status" value="1"/>
</dbReference>
<evidence type="ECO:0000256" key="6">
    <source>
        <dbReference type="ARBA" id="ARBA00022801"/>
    </source>
</evidence>
<evidence type="ECO:0000256" key="1">
    <source>
        <dbReference type="ARBA" id="ARBA00022670"/>
    </source>
</evidence>
<dbReference type="InterPro" id="IPR043502">
    <property type="entry name" value="DNA/RNA_pol_sf"/>
</dbReference>
<evidence type="ECO:0000256" key="7">
    <source>
        <dbReference type="ARBA" id="ARBA00022918"/>
    </source>
</evidence>
<dbReference type="InterPro" id="IPR000477">
    <property type="entry name" value="RT_dom"/>
</dbReference>
<dbReference type="Gene3D" id="3.10.10.10">
    <property type="entry name" value="HIV Type 1 Reverse Transcriptase, subunit A, domain 1"/>
    <property type="match status" value="1"/>
</dbReference>
<keyword evidence="6" id="KW-0378">Hydrolase</keyword>
<dbReference type="GO" id="GO:0004519">
    <property type="term" value="F:endonuclease activity"/>
    <property type="evidence" value="ECO:0007669"/>
    <property type="project" value="UniProtKB-KW"/>
</dbReference>
<accession>A0A3L6T7X2</accession>
<evidence type="ECO:0000256" key="5">
    <source>
        <dbReference type="ARBA" id="ARBA00022759"/>
    </source>
</evidence>
<protein>
    <recommendedName>
        <fullName evidence="8">Reverse transcriptase domain-containing protein</fullName>
    </recommendedName>
</protein>
<dbReference type="STRING" id="4540.A0A3L6T7X2"/>
<dbReference type="GO" id="GO:0006508">
    <property type="term" value="P:proteolysis"/>
    <property type="evidence" value="ECO:0007669"/>
    <property type="project" value="UniProtKB-KW"/>
</dbReference>
<dbReference type="OrthoDB" id="783906at2759"/>
<dbReference type="EMBL" id="PQIB02000002">
    <property type="protein sequence ID" value="RLN32946.1"/>
    <property type="molecule type" value="Genomic_DNA"/>
</dbReference>
<keyword evidence="10" id="KW-1185">Reference proteome</keyword>
<dbReference type="GO" id="GO:0003964">
    <property type="term" value="F:RNA-directed DNA polymerase activity"/>
    <property type="evidence" value="ECO:0007669"/>
    <property type="project" value="UniProtKB-KW"/>
</dbReference>
<keyword evidence="2" id="KW-0808">Transferase</keyword>
<dbReference type="Proteomes" id="UP000275267">
    <property type="component" value="Unassembled WGS sequence"/>
</dbReference>
<dbReference type="PROSITE" id="PS50878">
    <property type="entry name" value="RT_POL"/>
    <property type="match status" value="1"/>
</dbReference>
<evidence type="ECO:0000256" key="3">
    <source>
        <dbReference type="ARBA" id="ARBA00022695"/>
    </source>
</evidence>
<keyword evidence="1" id="KW-0645">Protease</keyword>
<evidence type="ECO:0000259" key="8">
    <source>
        <dbReference type="PROSITE" id="PS50878"/>
    </source>
</evidence>
<comment type="caution">
    <text evidence="9">The sequence shown here is derived from an EMBL/GenBank/DDBJ whole genome shotgun (WGS) entry which is preliminary data.</text>
</comment>
<reference evidence="10" key="1">
    <citation type="journal article" date="2019" name="Nat. Commun.">
        <title>The genome of broomcorn millet.</title>
        <authorList>
            <person name="Zou C."/>
            <person name="Miki D."/>
            <person name="Li D."/>
            <person name="Tang Q."/>
            <person name="Xiao L."/>
            <person name="Rajput S."/>
            <person name="Deng P."/>
            <person name="Jia W."/>
            <person name="Huang R."/>
            <person name="Zhang M."/>
            <person name="Sun Y."/>
            <person name="Hu J."/>
            <person name="Fu X."/>
            <person name="Schnable P.S."/>
            <person name="Li F."/>
            <person name="Zhang H."/>
            <person name="Feng B."/>
            <person name="Zhu X."/>
            <person name="Liu R."/>
            <person name="Schnable J.C."/>
            <person name="Zhu J.-K."/>
            <person name="Zhang H."/>
        </authorList>
    </citation>
    <scope>NUCLEOTIDE SEQUENCE [LARGE SCALE GENOMIC DNA]</scope>
</reference>
<organism evidence="9 10">
    <name type="scientific">Panicum miliaceum</name>
    <name type="common">Proso millet</name>
    <name type="synonym">Broomcorn millet</name>
    <dbReference type="NCBI Taxonomy" id="4540"/>
    <lineage>
        <taxon>Eukaryota</taxon>
        <taxon>Viridiplantae</taxon>
        <taxon>Streptophyta</taxon>
        <taxon>Embryophyta</taxon>
        <taxon>Tracheophyta</taxon>
        <taxon>Spermatophyta</taxon>
        <taxon>Magnoliopsida</taxon>
        <taxon>Liliopsida</taxon>
        <taxon>Poales</taxon>
        <taxon>Poaceae</taxon>
        <taxon>PACMAD clade</taxon>
        <taxon>Panicoideae</taxon>
        <taxon>Panicodae</taxon>
        <taxon>Paniceae</taxon>
        <taxon>Panicinae</taxon>
        <taxon>Panicum</taxon>
        <taxon>Panicum sect. Panicum</taxon>
    </lineage>
</organism>
<proteinExistence type="predicted"/>
<keyword evidence="7" id="KW-0695">RNA-directed DNA polymerase</keyword>
<dbReference type="PANTHER" id="PTHR24559">
    <property type="entry name" value="TRANSPOSON TY3-I GAG-POL POLYPROTEIN"/>
    <property type="match status" value="1"/>
</dbReference>
<evidence type="ECO:0000313" key="10">
    <source>
        <dbReference type="Proteomes" id="UP000275267"/>
    </source>
</evidence>
<dbReference type="Gene3D" id="3.30.70.270">
    <property type="match status" value="2"/>
</dbReference>
<dbReference type="FunFam" id="3.10.10.10:FF:000007">
    <property type="entry name" value="Retrovirus-related Pol polyprotein from transposon 17.6-like Protein"/>
    <property type="match status" value="1"/>
</dbReference>
<dbReference type="AlphaFoldDB" id="A0A3L6T7X2"/>
<name>A0A3L6T7X2_PANMI</name>
<sequence length="251" mass="28759">MFKAGIITTSVSPFASPVLLVRKKDGSWRFCIDYRKLNSITVKNKFPMPVIDEFLDELAGAKFFSTLDLWSGFHQIRIAPGDEFKTAFKTHHGHFQFKVMPFGLTNAPATFQCLMNAIFEPYMRKFVLVFMDDILVFSKNLNDHAEHLKLVFQVLQQHKLFVKLKKCTFAQQKLSYLGHIVSDQGVATDPAKTEVMLRWPVPSSFTELRGFLGLTGYYRKFVKNYGIIAKPLTSLLKSKKFGWTDSAQHAF</sequence>
<evidence type="ECO:0000313" key="9">
    <source>
        <dbReference type="EMBL" id="RLN32946.1"/>
    </source>
</evidence>
<keyword evidence="5" id="KW-0255">Endonuclease</keyword>
<evidence type="ECO:0000256" key="4">
    <source>
        <dbReference type="ARBA" id="ARBA00022722"/>
    </source>
</evidence>
<dbReference type="CDD" id="cd01647">
    <property type="entry name" value="RT_LTR"/>
    <property type="match status" value="1"/>
</dbReference>
<feature type="domain" description="Reverse transcriptase" evidence="8">
    <location>
        <begin position="2"/>
        <end position="181"/>
    </location>
</feature>
<gene>
    <name evidence="9" type="ORF">C2845_PM03G30130</name>
</gene>
<dbReference type="GO" id="GO:0008233">
    <property type="term" value="F:peptidase activity"/>
    <property type="evidence" value="ECO:0007669"/>
    <property type="project" value="UniProtKB-KW"/>
</dbReference>
<dbReference type="Pfam" id="PF00078">
    <property type="entry name" value="RVT_1"/>
    <property type="match status" value="1"/>
</dbReference>
<keyword evidence="4" id="KW-0540">Nuclease</keyword>
<evidence type="ECO:0000256" key="2">
    <source>
        <dbReference type="ARBA" id="ARBA00022679"/>
    </source>
</evidence>
<dbReference type="InterPro" id="IPR053134">
    <property type="entry name" value="RNA-dir_DNA_polymerase"/>
</dbReference>
<keyword evidence="3" id="KW-0548">Nucleotidyltransferase</keyword>